<dbReference type="Proteomes" id="UP000006100">
    <property type="component" value="Chromosome"/>
</dbReference>
<feature type="region of interest" description="Disordered" evidence="9">
    <location>
        <begin position="51"/>
        <end position="72"/>
    </location>
</feature>
<dbReference type="PRINTS" id="PR00685">
    <property type="entry name" value="TIFACTORIIB"/>
</dbReference>
<dbReference type="InterPro" id="IPR013137">
    <property type="entry name" value="Znf_TFIIB"/>
</dbReference>
<dbReference type="PROSITE" id="PS00782">
    <property type="entry name" value="TFIIB"/>
    <property type="match status" value="2"/>
</dbReference>
<dbReference type="InterPro" id="IPR000812">
    <property type="entry name" value="TFIIB"/>
</dbReference>
<dbReference type="GO" id="GO:0017025">
    <property type="term" value="F:TBP-class protein binding"/>
    <property type="evidence" value="ECO:0007669"/>
    <property type="project" value="InterPro"/>
</dbReference>
<dbReference type="SUPFAM" id="SSF57783">
    <property type="entry name" value="Zinc beta-ribbon"/>
    <property type="match status" value="1"/>
</dbReference>
<dbReference type="GO" id="GO:0003700">
    <property type="term" value="F:DNA-binding transcription factor activity"/>
    <property type="evidence" value="ECO:0007669"/>
    <property type="project" value="UniProtKB-UniRule"/>
</dbReference>
<keyword evidence="7" id="KW-0479">Metal-binding</keyword>
<accession>K0BCB0</accession>
<comment type="function">
    <text evidence="6 7">Stabilizes TBP binding to an archaeal box-A promoter. Also responsible for recruiting RNA polymerase II to the pre-initiation complex (DNA-TBP-TFIIB).</text>
</comment>
<dbReference type="Pfam" id="PF00382">
    <property type="entry name" value="TFIIB"/>
    <property type="match status" value="2"/>
</dbReference>
<dbReference type="GO" id="GO:0008270">
    <property type="term" value="F:zinc ion binding"/>
    <property type="evidence" value="ECO:0007669"/>
    <property type="project" value="UniProtKB-UniRule"/>
</dbReference>
<dbReference type="SMART" id="SM00385">
    <property type="entry name" value="CYCLIN"/>
    <property type="match status" value="2"/>
</dbReference>
<dbReference type="AlphaFoldDB" id="K0BCB0"/>
<keyword evidence="3 7" id="KW-0677">Repeat</keyword>
<dbReference type="GO" id="GO:0070897">
    <property type="term" value="P:transcription preinitiation complex assembly"/>
    <property type="evidence" value="ECO:0007669"/>
    <property type="project" value="InterPro"/>
</dbReference>
<comment type="similarity">
    <text evidence="1 7">Belongs to the TFIIB family.</text>
</comment>
<name>K0BCB0_9ARCH</name>
<dbReference type="Gene3D" id="1.10.472.170">
    <property type="match status" value="1"/>
</dbReference>
<organism evidence="11 12">
    <name type="scientific">Candidatus Nitrosopumilus sediminis</name>
    <dbReference type="NCBI Taxonomy" id="1229909"/>
    <lineage>
        <taxon>Archaea</taxon>
        <taxon>Nitrososphaerota</taxon>
        <taxon>Nitrososphaeria</taxon>
        <taxon>Nitrosopumilales</taxon>
        <taxon>Nitrosopumilaceae</taxon>
        <taxon>Nitrosopumilus</taxon>
    </lineage>
</organism>
<evidence type="ECO:0000313" key="12">
    <source>
        <dbReference type="Proteomes" id="UP000006100"/>
    </source>
</evidence>
<dbReference type="GeneID" id="13697107"/>
<gene>
    <name evidence="7" type="primary">tfb</name>
    <name evidence="11" type="ORF">NSED_06570</name>
</gene>
<dbReference type="HOGENOM" id="CLU_043736_0_1_2"/>
<dbReference type="SUPFAM" id="SSF47954">
    <property type="entry name" value="Cyclin-like"/>
    <property type="match status" value="2"/>
</dbReference>
<evidence type="ECO:0000313" key="11">
    <source>
        <dbReference type="EMBL" id="AFS83114.1"/>
    </source>
</evidence>
<evidence type="ECO:0000256" key="7">
    <source>
        <dbReference type="HAMAP-Rule" id="MF_00383"/>
    </source>
</evidence>
<protein>
    <recommendedName>
        <fullName evidence="2 7">Transcription initiation factor IIB</fullName>
        <shortName evidence="7">TFIIB</shortName>
    </recommendedName>
</protein>
<dbReference type="InterPro" id="IPR023484">
    <property type="entry name" value="TFIIB_arc"/>
</dbReference>
<dbReference type="EMBL" id="CP003843">
    <property type="protein sequence ID" value="AFS83114.1"/>
    <property type="molecule type" value="Genomic_DNA"/>
</dbReference>
<dbReference type="PROSITE" id="PS51134">
    <property type="entry name" value="ZF_TFIIB"/>
    <property type="match status" value="1"/>
</dbReference>
<feature type="binding site" evidence="7">
    <location>
        <position position="16"/>
    </location>
    <ligand>
        <name>Zn(2+)</name>
        <dbReference type="ChEBI" id="CHEBI:29105"/>
    </ligand>
</feature>
<dbReference type="GO" id="GO:0097550">
    <property type="term" value="C:transcription preinitiation complex"/>
    <property type="evidence" value="ECO:0007669"/>
    <property type="project" value="TreeGrafter"/>
</dbReference>
<evidence type="ECO:0000256" key="2">
    <source>
        <dbReference type="ARBA" id="ARBA00013932"/>
    </source>
</evidence>
<keyword evidence="4 7" id="KW-0805">Transcription regulation</keyword>
<dbReference type="Pfam" id="PF08271">
    <property type="entry name" value="Zn_Ribbon_TF"/>
    <property type="match status" value="1"/>
</dbReference>
<dbReference type="OrthoDB" id="7429at2157"/>
<evidence type="ECO:0000259" key="10">
    <source>
        <dbReference type="PROSITE" id="PS51134"/>
    </source>
</evidence>
<dbReference type="Gene3D" id="1.10.472.10">
    <property type="entry name" value="Cyclin-like"/>
    <property type="match status" value="1"/>
</dbReference>
<dbReference type="eggNOG" id="arCOG01981">
    <property type="taxonomic scope" value="Archaea"/>
</dbReference>
<proteinExistence type="inferred from homology"/>
<feature type="repeat" description="1" evidence="7">
    <location>
        <begin position="129"/>
        <end position="212"/>
    </location>
</feature>
<evidence type="ECO:0000256" key="3">
    <source>
        <dbReference type="ARBA" id="ARBA00022737"/>
    </source>
</evidence>
<keyword evidence="7" id="KW-0862">Zinc</keyword>
<dbReference type="FunFam" id="1.10.472.170:FF:000001">
    <property type="entry name" value="Transcription initiation factor IIB"/>
    <property type="match status" value="1"/>
</dbReference>
<dbReference type="InterPro" id="IPR013763">
    <property type="entry name" value="Cyclin-like_dom"/>
</dbReference>
<dbReference type="InterPro" id="IPR013150">
    <property type="entry name" value="TFIIB_cyclin"/>
</dbReference>
<evidence type="ECO:0000256" key="9">
    <source>
        <dbReference type="SAM" id="MobiDB-lite"/>
    </source>
</evidence>
<keyword evidence="8" id="KW-0863">Zinc-finger</keyword>
<evidence type="ECO:0000256" key="8">
    <source>
        <dbReference type="PROSITE-ProRule" id="PRU00469"/>
    </source>
</evidence>
<evidence type="ECO:0000256" key="1">
    <source>
        <dbReference type="ARBA" id="ARBA00010857"/>
    </source>
</evidence>
<dbReference type="KEGG" id="nir:NSED_06570"/>
<dbReference type="PANTHER" id="PTHR11618:SF13">
    <property type="entry name" value="TRANSCRIPTION INITIATION FACTOR IIB"/>
    <property type="match status" value="1"/>
</dbReference>
<keyword evidence="5 7" id="KW-0804">Transcription</keyword>
<feature type="binding site" evidence="7">
    <location>
        <position position="19"/>
    </location>
    <ligand>
        <name>Zn(2+)</name>
        <dbReference type="ChEBI" id="CHEBI:29105"/>
    </ligand>
</feature>
<dbReference type="InterPro" id="IPR036915">
    <property type="entry name" value="Cyclin-like_sf"/>
</dbReference>
<feature type="binding site" evidence="7">
    <location>
        <position position="35"/>
    </location>
    <ligand>
        <name>Zn(2+)</name>
        <dbReference type="ChEBI" id="CHEBI:29105"/>
    </ligand>
</feature>
<dbReference type="RefSeq" id="WP_014965484.1">
    <property type="nucleotide sequence ID" value="NC_018656.1"/>
</dbReference>
<dbReference type="HAMAP" id="MF_00383">
    <property type="entry name" value="TF2B_arch"/>
    <property type="match status" value="1"/>
</dbReference>
<dbReference type="FunFam" id="1.10.472.10:FF:000023">
    <property type="entry name" value="Transcription initiation factor IIB"/>
    <property type="match status" value="1"/>
</dbReference>
<dbReference type="STRING" id="1229909.NSED_06570"/>
<feature type="domain" description="TFIIB-type" evidence="10">
    <location>
        <begin position="12"/>
        <end position="43"/>
    </location>
</feature>
<reference evidence="11 12" key="1">
    <citation type="journal article" date="2012" name="J. Bacteriol.">
        <title>Draft Genome Sequence of an Ammonia-Oxidizing Archaeon, "Candidatus Nitrosopumilus sediminis" AR2, from Svalbard in the Arctic Circle.</title>
        <authorList>
            <person name="Park S.J."/>
            <person name="Kim J.G."/>
            <person name="Jung M.Y."/>
            <person name="Kim S.J."/>
            <person name="Cha I.T."/>
            <person name="Ghai R."/>
            <person name="Martin-Cuadrado A.B."/>
            <person name="Rodriguez-Valera F."/>
            <person name="Rhee S.K."/>
        </authorList>
    </citation>
    <scope>NUCLEOTIDE SEQUENCE [LARGE SCALE GENOMIC DNA]</scope>
    <source>
        <strain evidence="11 12">AR2</strain>
    </source>
</reference>
<sequence length="315" mass="34393">MVLHLVLEIINADSTCGRCGKNSMLTDNVTGERFCGKCGYVITETLQDSGPEWRSFSKEGGADPTRTGAPTSLAMHDRGLATIISPMNKDSSGKPLTSTMKSTIERLRTWDSRSKVNASSDKNLRQALSELSTLKDKLSLSDAVIEKASYIYRKALEKGLVKGRSISALIAASLYAACRDTETPRTLKDVSDAGNIKKKDISRCYRILHQELELKMPVVDPVQCVARIASSIGITEKTKRYAVKVLKDAQAHEESAGKDPMGLAAAALYLSCVKNGEDKTQRDIAEAANVTEVTIRNRYKGLRLDQNMDMLGGKS</sequence>
<dbReference type="CDD" id="cd20550">
    <property type="entry name" value="CYCLIN_TFIIB_archaea_like_rpt2"/>
    <property type="match status" value="1"/>
</dbReference>
<evidence type="ECO:0000256" key="6">
    <source>
        <dbReference type="ARBA" id="ARBA00053882"/>
    </source>
</evidence>
<feature type="repeat" description="2" evidence="7">
    <location>
        <begin position="223"/>
        <end position="304"/>
    </location>
</feature>
<keyword evidence="12" id="KW-1185">Reference proteome</keyword>
<dbReference type="PATRIC" id="fig|1229909.8.peg.1446"/>
<evidence type="ECO:0000256" key="4">
    <source>
        <dbReference type="ARBA" id="ARBA00023015"/>
    </source>
</evidence>
<evidence type="ECO:0000256" key="5">
    <source>
        <dbReference type="ARBA" id="ARBA00023163"/>
    </source>
</evidence>
<feature type="binding site" evidence="7">
    <location>
        <position position="38"/>
    </location>
    <ligand>
        <name>Zn(2+)</name>
        <dbReference type="ChEBI" id="CHEBI:29105"/>
    </ligand>
</feature>
<dbReference type="PANTHER" id="PTHR11618">
    <property type="entry name" value="TRANSCRIPTION INITIATION FACTOR IIB-RELATED"/>
    <property type="match status" value="1"/>
</dbReference>
<dbReference type="InterPro" id="IPR023486">
    <property type="entry name" value="TFIIB_CS"/>
</dbReference>